<dbReference type="OrthoDB" id="7762430at2759"/>
<reference evidence="7" key="2">
    <citation type="journal article" date="2007" name="Science">
        <title>Genome sequence of Aedes aegypti, a major arbovirus vector.</title>
        <authorList>
            <person name="Nene V."/>
            <person name="Wortman J.R."/>
            <person name="Lawson D."/>
            <person name="Haas B."/>
            <person name="Kodira C."/>
            <person name="Tu Z.J."/>
            <person name="Loftus B."/>
            <person name="Xi Z."/>
            <person name="Megy K."/>
            <person name="Grabherr M."/>
            <person name="Ren Q."/>
            <person name="Zdobnov E.M."/>
            <person name="Lobo N.F."/>
            <person name="Campbell K.S."/>
            <person name="Brown S.E."/>
            <person name="Bonaldo M.F."/>
            <person name="Zhu J."/>
            <person name="Sinkins S.P."/>
            <person name="Hogenkamp D.G."/>
            <person name="Amedeo P."/>
            <person name="Arensburger P."/>
            <person name="Atkinson P.W."/>
            <person name="Bidwell S."/>
            <person name="Biedler J."/>
            <person name="Birney E."/>
            <person name="Bruggner R.V."/>
            <person name="Costas J."/>
            <person name="Coy M.R."/>
            <person name="Crabtree J."/>
            <person name="Crawford M."/>
            <person name="Debruyn B."/>
            <person name="Decaprio D."/>
            <person name="Eiglmeier K."/>
            <person name="Eisenstadt E."/>
            <person name="El-Dorry H."/>
            <person name="Gelbart W.M."/>
            <person name="Gomes S.L."/>
            <person name="Hammond M."/>
            <person name="Hannick L.I."/>
            <person name="Hogan J.R."/>
            <person name="Holmes M.H."/>
            <person name="Jaffe D."/>
            <person name="Johnston J.S."/>
            <person name="Kennedy R.C."/>
            <person name="Koo H."/>
            <person name="Kravitz S."/>
            <person name="Kriventseva E.V."/>
            <person name="Kulp D."/>
            <person name="Labutti K."/>
            <person name="Lee E."/>
            <person name="Li S."/>
            <person name="Lovin D.D."/>
            <person name="Mao C."/>
            <person name="Mauceli E."/>
            <person name="Menck C.F."/>
            <person name="Miller J.R."/>
            <person name="Montgomery P."/>
            <person name="Mori A."/>
            <person name="Nascimento A.L."/>
            <person name="Naveira H.F."/>
            <person name="Nusbaum C."/>
            <person name="O'leary S."/>
            <person name="Orvis J."/>
            <person name="Pertea M."/>
            <person name="Quesneville H."/>
            <person name="Reidenbach K.R."/>
            <person name="Rogers Y.H."/>
            <person name="Roth C.W."/>
            <person name="Schneider J.R."/>
            <person name="Schatz M."/>
            <person name="Shumway M."/>
            <person name="Stanke M."/>
            <person name="Stinson E.O."/>
            <person name="Tubio J.M."/>
            <person name="Vanzee J.P."/>
            <person name="Verjovski-Almeida S."/>
            <person name="Werner D."/>
            <person name="White O."/>
            <person name="Wyder S."/>
            <person name="Zeng Q."/>
            <person name="Zhao Q."/>
            <person name="Zhao Y."/>
            <person name="Hill C.A."/>
            <person name="Raikhel A.S."/>
            <person name="Soares M.B."/>
            <person name="Knudson D.L."/>
            <person name="Lee N.H."/>
            <person name="Galagan J."/>
            <person name="Salzberg S.L."/>
            <person name="Paulsen I.T."/>
            <person name="Dimopoulos G."/>
            <person name="Collins F.H."/>
            <person name="Birren B."/>
            <person name="Fraser-Liggett C.M."/>
            <person name="Severson D.W."/>
        </authorList>
    </citation>
    <scope>NUCLEOTIDE SEQUENCE [LARGE SCALE GENOMIC DNA]</scope>
    <source>
        <strain evidence="7">Liverpool</strain>
    </source>
</reference>
<protein>
    <submittedName>
        <fullName evidence="7">AAEL004856-PA</fullName>
    </submittedName>
</protein>
<feature type="chain" id="PRO_5036444443" evidence="6">
    <location>
        <begin position="21"/>
        <end position="255"/>
    </location>
</feature>
<name>A0A1S4F8U2_AEDAE</name>
<evidence type="ECO:0000256" key="3">
    <source>
        <dbReference type="ARBA" id="ARBA00022525"/>
    </source>
</evidence>
<dbReference type="GO" id="GO:0005549">
    <property type="term" value="F:odorant binding"/>
    <property type="evidence" value="ECO:0007669"/>
    <property type="project" value="InterPro"/>
</dbReference>
<dbReference type="InterPro" id="IPR006170">
    <property type="entry name" value="PBP/GOBP"/>
</dbReference>
<evidence type="ECO:0000256" key="4">
    <source>
        <dbReference type="ARBA" id="ARBA00022729"/>
    </source>
</evidence>
<dbReference type="Gene3D" id="1.10.238.20">
    <property type="entry name" value="Pheromone/general odorant binding protein domain"/>
    <property type="match status" value="2"/>
</dbReference>
<evidence type="ECO:0000256" key="5">
    <source>
        <dbReference type="ARBA" id="ARBA00023157"/>
    </source>
</evidence>
<dbReference type="KEGG" id="aag:5565548"/>
<organism evidence="7 8">
    <name type="scientific">Aedes aegypti</name>
    <name type="common">Yellowfever mosquito</name>
    <name type="synonym">Culex aegypti</name>
    <dbReference type="NCBI Taxonomy" id="7159"/>
    <lineage>
        <taxon>Eukaryota</taxon>
        <taxon>Metazoa</taxon>
        <taxon>Ecdysozoa</taxon>
        <taxon>Arthropoda</taxon>
        <taxon>Hexapoda</taxon>
        <taxon>Insecta</taxon>
        <taxon>Pterygota</taxon>
        <taxon>Neoptera</taxon>
        <taxon>Endopterygota</taxon>
        <taxon>Diptera</taxon>
        <taxon>Nematocera</taxon>
        <taxon>Culicoidea</taxon>
        <taxon>Culicidae</taxon>
        <taxon>Culicinae</taxon>
        <taxon>Aedini</taxon>
        <taxon>Aedes</taxon>
        <taxon>Stegomyia</taxon>
    </lineage>
</organism>
<evidence type="ECO:0000313" key="7">
    <source>
        <dbReference type="EMBL" id="EAT43756.1"/>
    </source>
</evidence>
<dbReference type="Proteomes" id="UP000682892">
    <property type="component" value="Chromosome 2"/>
</dbReference>
<evidence type="ECO:0000313" key="8">
    <source>
        <dbReference type="Proteomes" id="UP000682892"/>
    </source>
</evidence>
<gene>
    <name evidence="7" type="ORF">AaeL_AAEL004856</name>
</gene>
<dbReference type="PANTHER" id="PTHR11857">
    <property type="entry name" value="ODORANT BINDING PROTEIN-RELATED"/>
    <property type="match status" value="1"/>
</dbReference>
<dbReference type="InterPro" id="IPR036728">
    <property type="entry name" value="PBP_GOBP_sf"/>
</dbReference>
<accession>A0A1S4F8U2</accession>
<dbReference type="GO" id="GO:0007608">
    <property type="term" value="P:sensory perception of smell"/>
    <property type="evidence" value="ECO:0007669"/>
    <property type="project" value="TreeGrafter"/>
</dbReference>
<dbReference type="PANTHER" id="PTHR11857:SF46">
    <property type="entry name" value="GENERAL ODORANT-BINDING PROTEIN 99A-RELATED"/>
    <property type="match status" value="1"/>
</dbReference>
<proteinExistence type="inferred from homology"/>
<dbReference type="EMBL" id="CH477317">
    <property type="protein sequence ID" value="EAT43756.1"/>
    <property type="molecule type" value="Genomic_DNA"/>
</dbReference>
<dbReference type="SUPFAM" id="SSF47565">
    <property type="entry name" value="Insect pheromone/odorant-binding proteins"/>
    <property type="match status" value="1"/>
</dbReference>
<dbReference type="AlphaFoldDB" id="A0A1S4F8U2"/>
<keyword evidence="4 6" id="KW-0732">Signal</keyword>
<dbReference type="HOGENOM" id="CLU_057764_0_0_1"/>
<comment type="subcellular location">
    <subcellularLocation>
        <location evidence="1">Secreted</location>
    </subcellularLocation>
</comment>
<reference evidence="7" key="1">
    <citation type="submission" date="2005-10" db="EMBL/GenBank/DDBJ databases">
        <authorList>
            <person name="Loftus B.J."/>
            <person name="Nene V.M."/>
            <person name="Hannick L.I."/>
            <person name="Bidwell S."/>
            <person name="Haas B."/>
            <person name="Amedeo P."/>
            <person name="Orvis J."/>
            <person name="Wortman J.R."/>
            <person name="White O.R."/>
            <person name="Salzberg S."/>
            <person name="Shumway M."/>
            <person name="Koo H."/>
            <person name="Zhao Y."/>
            <person name="Holmes M."/>
            <person name="Miller J."/>
            <person name="Schatz M."/>
            <person name="Pop M."/>
            <person name="Pai G."/>
            <person name="Utterback T."/>
            <person name="Rogers Y.-H."/>
            <person name="Kravitz S."/>
            <person name="Fraser C.M."/>
        </authorList>
    </citation>
    <scope>NUCLEOTIDE SEQUENCE</scope>
    <source>
        <strain evidence="7">Liverpool</strain>
    </source>
</reference>
<evidence type="ECO:0000256" key="2">
    <source>
        <dbReference type="ARBA" id="ARBA00008098"/>
    </source>
</evidence>
<dbReference type="Pfam" id="PF01395">
    <property type="entry name" value="PBP_GOBP"/>
    <property type="match status" value="1"/>
</dbReference>
<feature type="signal peptide" evidence="6">
    <location>
        <begin position="1"/>
        <end position="20"/>
    </location>
</feature>
<keyword evidence="5" id="KW-1015">Disulfide bond</keyword>
<comment type="similarity">
    <text evidence="2">Belongs to the PBP/GOBP family.</text>
</comment>
<sequence>MTIFNALLAILACFSLPTDALQHNAVYKSINSAGPECRTILTRQSPLDCRLRCLSINTGDWDDCSGVPRTYDRFYVQDPTDVGYQQRTQQCIANVSVSILRGDICAFSARSTECYDANYYDIVLDQLVFVPSKSLQYQQTIRDCAGMLGFTEHVISDVLRDDCFALQETRCLLRCLLVREGLYGDQCGAQIDRLYVVTGGFDQLFRRDVKKCTGRLRAMGLDKCTEAYRVASECFPEDKAILPIFLKNKAILQEI</sequence>
<reference evidence="7" key="3">
    <citation type="submission" date="2012-09" db="EMBL/GenBank/DDBJ databases">
        <authorList>
            <consortium name="VectorBase"/>
        </authorList>
    </citation>
    <scope>NUCLEOTIDE SEQUENCE</scope>
    <source>
        <strain evidence="7">Liverpool</strain>
    </source>
</reference>
<keyword evidence="3" id="KW-0964">Secreted</keyword>
<evidence type="ECO:0000256" key="6">
    <source>
        <dbReference type="SAM" id="SignalP"/>
    </source>
</evidence>
<evidence type="ECO:0000256" key="1">
    <source>
        <dbReference type="ARBA" id="ARBA00004613"/>
    </source>
</evidence>
<dbReference type="GO" id="GO:0005615">
    <property type="term" value="C:extracellular space"/>
    <property type="evidence" value="ECO:0007669"/>
    <property type="project" value="TreeGrafter"/>
</dbReference>